<organism evidence="1 4">
    <name type="scientific">Glaesserella parasuis</name>
    <name type="common">Haemophilus parasuis</name>
    <dbReference type="NCBI Taxonomy" id="738"/>
    <lineage>
        <taxon>Bacteria</taxon>
        <taxon>Pseudomonadati</taxon>
        <taxon>Pseudomonadota</taxon>
        <taxon>Gammaproteobacteria</taxon>
        <taxon>Pasteurellales</taxon>
        <taxon>Pasteurellaceae</taxon>
        <taxon>Glaesserella</taxon>
    </lineage>
</organism>
<evidence type="ECO:0000313" key="3">
    <source>
        <dbReference type="EMBL" id="WGE10966.1"/>
    </source>
</evidence>
<dbReference type="EMBL" id="CP071491">
    <property type="protein sequence ID" value="QSX16191.1"/>
    <property type="molecule type" value="Genomic_DNA"/>
</dbReference>
<protein>
    <submittedName>
        <fullName evidence="1">Uncharacterized protein</fullName>
    </submittedName>
</protein>
<name>A0A084EZB2_GLAPU</name>
<dbReference type="EMBL" id="CP041334">
    <property type="protein sequence ID" value="QKY72760.1"/>
    <property type="molecule type" value="Genomic_DNA"/>
</dbReference>
<evidence type="ECO:0000313" key="4">
    <source>
        <dbReference type="Proteomes" id="UP000509790"/>
    </source>
</evidence>
<dbReference type="AlphaFoldDB" id="A0A084EZB2"/>
<dbReference type="Proteomes" id="UP000509790">
    <property type="component" value="Chromosome"/>
</dbReference>
<sequence>MENLDQEIDTIYLKYCILYEQAYDQNGDWIPHIREQIITCEQSLQALYEKKFGVSYNDNLAGWLAFWVSLGRKHFK</sequence>
<reference evidence="1 4" key="1">
    <citation type="submission" date="2019-06" db="EMBL/GenBank/DDBJ databases">
        <title>Complete genome sequence of Haemophilus parasuis HPS412.</title>
        <authorList>
            <person name="Yang S."/>
            <person name="Huang C."/>
        </authorList>
    </citation>
    <scope>NUCLEOTIDE SEQUENCE [LARGE SCALE GENOMIC DNA]</scope>
    <source>
        <strain evidence="1 4">HPS412</strain>
    </source>
</reference>
<gene>
    <name evidence="1" type="ORF">FLK62_05500</name>
    <name evidence="2" type="ORF">J1G54_07290</name>
    <name evidence="3" type="ORF">QBL01_05170</name>
</gene>
<reference evidence="2" key="2">
    <citation type="submission" date="2021-03" db="EMBL/GenBank/DDBJ databases">
        <title>Characterization of a novel Integrative Conjugative Element in Glaesserella parasuis.</title>
        <authorList>
            <person name="Hu G."/>
            <person name="Sun H."/>
        </authorList>
    </citation>
    <scope>NUCLEOTIDE SEQUENCE</scope>
    <source>
        <strain evidence="2">GHP1807</strain>
    </source>
</reference>
<proteinExistence type="predicted"/>
<dbReference type="EMBL" id="CP121769">
    <property type="protein sequence ID" value="WGE10966.1"/>
    <property type="molecule type" value="Genomic_DNA"/>
</dbReference>
<evidence type="ECO:0000313" key="1">
    <source>
        <dbReference type="EMBL" id="QKY72760.1"/>
    </source>
</evidence>
<dbReference type="Proteomes" id="UP001222296">
    <property type="component" value="Chromosome"/>
</dbReference>
<dbReference type="Proteomes" id="UP000662736">
    <property type="component" value="Chromosome"/>
</dbReference>
<dbReference type="RefSeq" id="WP_042905579.1">
    <property type="nucleotide sequence ID" value="NZ_CP041334.1"/>
</dbReference>
<dbReference type="OrthoDB" id="9857821at2"/>
<dbReference type="GeneID" id="66619391"/>
<reference evidence="3" key="3">
    <citation type="submission" date="2023-04" db="EMBL/GenBank/DDBJ databases">
        <title>Molecular characterization of the Integrative and Conjugative elements harboring multidrug-resistance gene from Glaesserella (Haemophilus) parasuis.</title>
        <authorList>
            <person name="Che Y."/>
            <person name="Zhou L."/>
        </authorList>
    </citation>
    <scope>NUCLEOTIDE SEQUENCE</scope>
    <source>
        <strain evidence="3">Z44</strain>
    </source>
</reference>
<evidence type="ECO:0000313" key="2">
    <source>
        <dbReference type="EMBL" id="QSX16191.1"/>
    </source>
</evidence>
<accession>A0A084EZB2</accession>